<evidence type="ECO:0000313" key="3">
    <source>
        <dbReference type="EMBL" id="MFI2323229.1"/>
    </source>
</evidence>
<comment type="caution">
    <text evidence="3">The sequence shown here is derived from an EMBL/GenBank/DDBJ whole genome shotgun (WGS) entry which is preliminary data.</text>
</comment>
<name>A0ABW7WMI7_9NOCA</name>
<proteinExistence type="predicted"/>
<feature type="compositionally biased region" description="Basic and acidic residues" evidence="1">
    <location>
        <begin position="181"/>
        <end position="202"/>
    </location>
</feature>
<protein>
    <submittedName>
        <fullName evidence="3">Uncharacterized protein</fullName>
    </submittedName>
</protein>
<keyword evidence="2" id="KW-0732">Signal</keyword>
<evidence type="ECO:0000256" key="1">
    <source>
        <dbReference type="SAM" id="MobiDB-lite"/>
    </source>
</evidence>
<feature type="region of interest" description="Disordered" evidence="1">
    <location>
        <begin position="181"/>
        <end position="213"/>
    </location>
</feature>
<feature type="signal peptide" evidence="2">
    <location>
        <begin position="1"/>
        <end position="31"/>
    </location>
</feature>
<evidence type="ECO:0000313" key="4">
    <source>
        <dbReference type="Proteomes" id="UP001611450"/>
    </source>
</evidence>
<organism evidence="3 4">
    <name type="scientific">Nocardia beijingensis</name>
    <dbReference type="NCBI Taxonomy" id="95162"/>
    <lineage>
        <taxon>Bacteria</taxon>
        <taxon>Bacillati</taxon>
        <taxon>Actinomycetota</taxon>
        <taxon>Actinomycetes</taxon>
        <taxon>Mycobacteriales</taxon>
        <taxon>Nocardiaceae</taxon>
        <taxon>Nocardia</taxon>
    </lineage>
</organism>
<evidence type="ECO:0000256" key="2">
    <source>
        <dbReference type="SAM" id="SignalP"/>
    </source>
</evidence>
<dbReference type="RefSeq" id="WP_396947901.1">
    <property type="nucleotide sequence ID" value="NZ_JBIRXV010000005.1"/>
</dbReference>
<dbReference type="EMBL" id="JBIRXV010000005">
    <property type="protein sequence ID" value="MFI2323229.1"/>
    <property type="molecule type" value="Genomic_DNA"/>
</dbReference>
<gene>
    <name evidence="3" type="ORF">ACH47G_22315</name>
</gene>
<dbReference type="Proteomes" id="UP001611450">
    <property type="component" value="Unassembled WGS sequence"/>
</dbReference>
<accession>A0ABW7WMI7</accession>
<keyword evidence="4" id="KW-1185">Reference proteome</keyword>
<feature type="chain" id="PRO_5045616819" evidence="2">
    <location>
        <begin position="32"/>
        <end position="213"/>
    </location>
</feature>
<sequence>MTAHRPGQVARHAAVVLAGAASLSLTVAAGAYVVHQIADTQRPDTPIAAPVTPAAPDEPRHGHGTVFDPVLTGTSFVLPPMVSDARIDEPEPIDSQAGSPAAPPAPAPLVGTVRLGDAYLGARVAEGGTDTVSVTVDTNALTMFTGLLRPGSAPEPGAVTTMRTDLDTQRGEVRVAFSDPRLGEHGLHLDRHPAPKGTDERAAAPGAVDSTVV</sequence>
<reference evidence="3 4" key="1">
    <citation type="submission" date="2024-10" db="EMBL/GenBank/DDBJ databases">
        <title>The Natural Products Discovery Center: Release of the First 8490 Sequenced Strains for Exploring Actinobacteria Biosynthetic Diversity.</title>
        <authorList>
            <person name="Kalkreuter E."/>
            <person name="Kautsar S.A."/>
            <person name="Yang D."/>
            <person name="Bader C.D."/>
            <person name="Teijaro C.N."/>
            <person name="Fluegel L."/>
            <person name="Davis C.M."/>
            <person name="Simpson J.R."/>
            <person name="Lauterbach L."/>
            <person name="Steele A.D."/>
            <person name="Gui C."/>
            <person name="Meng S."/>
            <person name="Li G."/>
            <person name="Viehrig K."/>
            <person name="Ye F."/>
            <person name="Su P."/>
            <person name="Kiefer A.F."/>
            <person name="Nichols A."/>
            <person name="Cepeda A.J."/>
            <person name="Yan W."/>
            <person name="Fan B."/>
            <person name="Jiang Y."/>
            <person name="Adhikari A."/>
            <person name="Zheng C.-J."/>
            <person name="Schuster L."/>
            <person name="Cowan T.M."/>
            <person name="Smanski M.J."/>
            <person name="Chevrette M.G."/>
            <person name="De Carvalho L.P.S."/>
            <person name="Shen B."/>
        </authorList>
    </citation>
    <scope>NUCLEOTIDE SEQUENCE [LARGE SCALE GENOMIC DNA]</scope>
    <source>
        <strain evidence="3 4">NPDC019626</strain>
    </source>
</reference>